<evidence type="ECO:0000256" key="2">
    <source>
        <dbReference type="ARBA" id="ARBA00006247"/>
    </source>
</evidence>
<keyword evidence="5" id="KW-0862">Zinc</keyword>
<dbReference type="RefSeq" id="WP_039636910.1">
    <property type="nucleotide sequence ID" value="NZ_AYSO01000020.1"/>
</dbReference>
<keyword evidence="4" id="KW-0378">Hydrolase</keyword>
<dbReference type="PANTHER" id="PTHR43808">
    <property type="entry name" value="ACETYLORNITHINE DEACETYLASE"/>
    <property type="match status" value="1"/>
</dbReference>
<dbReference type="AlphaFoldDB" id="A0A0C1UAI7"/>
<dbReference type="InterPro" id="IPR011650">
    <property type="entry name" value="Peptidase_M20_dimer"/>
</dbReference>
<dbReference type="Gene3D" id="3.30.70.360">
    <property type="match status" value="1"/>
</dbReference>
<evidence type="ECO:0000256" key="4">
    <source>
        <dbReference type="ARBA" id="ARBA00022801"/>
    </source>
</evidence>
<gene>
    <name evidence="7" type="ORF">U732_815</name>
</gene>
<comment type="caution">
    <text evidence="7">The sequence shown here is derived from an EMBL/GenBank/DDBJ whole genome shotgun (WGS) entry which is preliminary data.</text>
</comment>
<dbReference type="STRING" id="29341.RSJ17_06880"/>
<evidence type="ECO:0000259" key="6">
    <source>
        <dbReference type="Pfam" id="PF07687"/>
    </source>
</evidence>
<dbReference type="PANTHER" id="PTHR43808:SF8">
    <property type="entry name" value="PEPTIDASE M20 DIMERISATION DOMAIN-CONTAINING PROTEIN"/>
    <property type="match status" value="1"/>
</dbReference>
<dbReference type="InterPro" id="IPR001261">
    <property type="entry name" value="ArgE/DapE_CS"/>
</dbReference>
<comment type="cofactor">
    <cofactor evidence="1">
        <name>Zn(2+)</name>
        <dbReference type="ChEBI" id="CHEBI:29105"/>
    </cofactor>
</comment>
<dbReference type="InterPro" id="IPR002933">
    <property type="entry name" value="Peptidase_M20"/>
</dbReference>
<feature type="domain" description="Peptidase M20 dimerisation" evidence="6">
    <location>
        <begin position="191"/>
        <end position="293"/>
    </location>
</feature>
<proteinExistence type="inferred from homology"/>
<evidence type="ECO:0000256" key="1">
    <source>
        <dbReference type="ARBA" id="ARBA00001947"/>
    </source>
</evidence>
<keyword evidence="3" id="KW-0479">Metal-binding</keyword>
<dbReference type="InterPro" id="IPR050072">
    <property type="entry name" value="Peptidase_M20A"/>
</dbReference>
<dbReference type="Proteomes" id="UP000031366">
    <property type="component" value="Unassembled WGS sequence"/>
</dbReference>
<protein>
    <submittedName>
        <fullName evidence="7">Peptidase M20/M25/M40 family protein</fullName>
    </submittedName>
</protein>
<organism evidence="7 8">
    <name type="scientific">Clostridium argentinense CDC 2741</name>
    <dbReference type="NCBI Taxonomy" id="1418104"/>
    <lineage>
        <taxon>Bacteria</taxon>
        <taxon>Bacillati</taxon>
        <taxon>Bacillota</taxon>
        <taxon>Clostridia</taxon>
        <taxon>Eubacteriales</taxon>
        <taxon>Clostridiaceae</taxon>
        <taxon>Clostridium</taxon>
    </lineage>
</organism>
<comment type="similarity">
    <text evidence="2">Belongs to the peptidase M20A family.</text>
</comment>
<dbReference type="SUPFAM" id="SSF55031">
    <property type="entry name" value="Bacterial exopeptidase dimerisation domain"/>
    <property type="match status" value="1"/>
</dbReference>
<evidence type="ECO:0000313" key="8">
    <source>
        <dbReference type="Proteomes" id="UP000031366"/>
    </source>
</evidence>
<evidence type="ECO:0000256" key="3">
    <source>
        <dbReference type="ARBA" id="ARBA00022723"/>
    </source>
</evidence>
<keyword evidence="8" id="KW-1185">Reference proteome</keyword>
<dbReference type="InterPro" id="IPR036264">
    <property type="entry name" value="Bact_exopeptidase_dim_dom"/>
</dbReference>
<sequence length="400" mass="43901">MNKTNYINKEAVISLLSKLIEIPSPYFHEKEIMNFTYDWLKHRNLNPKFHNYVENNVTKFQGVNVVGSLKGNSSGPCIYLNAHLDTVNLCNGWTYDGLKATIEDNKLYGLGALDMKSGAVAIMLALEAFKNVVDDFKGEIIYSFVSDEEGPYGLGTNAVIEDGIAKNADVAIVTEPSSGFCSKPFPCLCLGARGGYNYTVNLHGKSAHAANPEKGINAAVEAAKVMLELEKSNLIEDDKLGKGSICVISSEGGGQACSVPDTSSFTVFRHIVRGENEETIKNELFEAVKKANINSKVEFNFRKAPSEGTRGFMPYTVDENNIYVQNFVRSIESCCGKSPHIAYFSSIGDFNYIGSRLNIPTLIFGANGENYHTANEFVYIDSVIDTALSIFDFLINSLSI</sequence>
<dbReference type="SUPFAM" id="SSF53187">
    <property type="entry name" value="Zn-dependent exopeptidases"/>
    <property type="match status" value="1"/>
</dbReference>
<dbReference type="Gene3D" id="3.40.630.10">
    <property type="entry name" value="Zn peptidases"/>
    <property type="match status" value="1"/>
</dbReference>
<evidence type="ECO:0000256" key="5">
    <source>
        <dbReference type="ARBA" id="ARBA00022833"/>
    </source>
</evidence>
<dbReference type="Pfam" id="PF01546">
    <property type="entry name" value="Peptidase_M20"/>
    <property type="match status" value="1"/>
</dbReference>
<evidence type="ECO:0000313" key="7">
    <source>
        <dbReference type="EMBL" id="KIE44570.1"/>
    </source>
</evidence>
<accession>A0A0C1UAI7</accession>
<dbReference type="OrthoDB" id="9792335at2"/>
<name>A0A0C1UAI7_9CLOT</name>
<dbReference type="GO" id="GO:0016787">
    <property type="term" value="F:hydrolase activity"/>
    <property type="evidence" value="ECO:0007669"/>
    <property type="project" value="UniProtKB-KW"/>
</dbReference>
<reference evidence="7 8" key="1">
    <citation type="journal article" date="2015" name="Infect. Genet. Evol.">
        <title>Genomic sequences of six botulinum neurotoxin-producing strains representing three clostridial species illustrate the mobility and diversity of botulinum neurotoxin genes.</title>
        <authorList>
            <person name="Smith T.J."/>
            <person name="Hill K.K."/>
            <person name="Xie G."/>
            <person name="Foley B.T."/>
            <person name="Williamson C.H."/>
            <person name="Foster J.T."/>
            <person name="Johnson S.L."/>
            <person name="Chertkov O."/>
            <person name="Teshima H."/>
            <person name="Gibbons H.S."/>
            <person name="Johnsky L.A."/>
            <person name="Karavis M.A."/>
            <person name="Smith L.A."/>
        </authorList>
    </citation>
    <scope>NUCLEOTIDE SEQUENCE [LARGE SCALE GENOMIC DNA]</scope>
    <source>
        <strain evidence="7 8">CDC 2741</strain>
    </source>
</reference>
<dbReference type="GO" id="GO:0046872">
    <property type="term" value="F:metal ion binding"/>
    <property type="evidence" value="ECO:0007669"/>
    <property type="project" value="UniProtKB-KW"/>
</dbReference>
<dbReference type="EMBL" id="AYSO01000020">
    <property type="protein sequence ID" value="KIE44570.1"/>
    <property type="molecule type" value="Genomic_DNA"/>
</dbReference>
<dbReference type="Pfam" id="PF07687">
    <property type="entry name" value="M20_dimer"/>
    <property type="match status" value="1"/>
</dbReference>
<dbReference type="PROSITE" id="PS00758">
    <property type="entry name" value="ARGE_DAPE_CPG2_1"/>
    <property type="match status" value="1"/>
</dbReference>